<dbReference type="WBParaSite" id="ALUE_0000446101-mRNA-1">
    <property type="protein sequence ID" value="ALUE_0000446101-mRNA-1"/>
    <property type="gene ID" value="ALUE_0000446101"/>
</dbReference>
<name>A0A0M3HQP7_ASCLU</name>
<evidence type="ECO:0000313" key="1">
    <source>
        <dbReference type="Proteomes" id="UP000036681"/>
    </source>
</evidence>
<keyword evidence="1" id="KW-1185">Reference proteome</keyword>
<sequence length="66" mass="7171">MVDDVASLEAFYGVPLLPVGLVIRDVEEGNAPTAHHAATYWPYWRSASGAMLTDAARQMLRAGEKP</sequence>
<protein>
    <submittedName>
        <fullName evidence="2">Amidase domain-containing protein</fullName>
    </submittedName>
</protein>
<reference evidence="2" key="1">
    <citation type="submission" date="2017-02" db="UniProtKB">
        <authorList>
            <consortium name="WormBaseParasite"/>
        </authorList>
    </citation>
    <scope>IDENTIFICATION</scope>
</reference>
<organism evidence="1 2">
    <name type="scientific">Ascaris lumbricoides</name>
    <name type="common">Giant roundworm</name>
    <dbReference type="NCBI Taxonomy" id="6252"/>
    <lineage>
        <taxon>Eukaryota</taxon>
        <taxon>Metazoa</taxon>
        <taxon>Ecdysozoa</taxon>
        <taxon>Nematoda</taxon>
        <taxon>Chromadorea</taxon>
        <taxon>Rhabditida</taxon>
        <taxon>Spirurina</taxon>
        <taxon>Ascaridomorpha</taxon>
        <taxon>Ascaridoidea</taxon>
        <taxon>Ascarididae</taxon>
        <taxon>Ascaris</taxon>
    </lineage>
</organism>
<evidence type="ECO:0000313" key="2">
    <source>
        <dbReference type="WBParaSite" id="ALUE_0000446101-mRNA-1"/>
    </source>
</evidence>
<dbReference type="AlphaFoldDB" id="A0A0M3HQP7"/>
<dbReference type="Proteomes" id="UP000036681">
    <property type="component" value="Unplaced"/>
</dbReference>
<proteinExistence type="predicted"/>
<accession>A0A0M3HQP7</accession>